<comment type="similarity">
    <text evidence="5">Belongs to the cytochrome P450 family.</text>
</comment>
<dbReference type="STRING" id="1661398.A0A482VR67"/>
<comment type="caution">
    <text evidence="12">The sequence shown here is derived from an EMBL/GenBank/DDBJ whole genome shotgun (WGS) entry which is preliminary data.</text>
</comment>
<gene>
    <name evidence="12" type="ORF">BDFB_011956</name>
</gene>
<dbReference type="PANTHER" id="PTHR24291">
    <property type="entry name" value="CYTOCHROME P450 FAMILY 4"/>
    <property type="match status" value="1"/>
</dbReference>
<dbReference type="InterPro" id="IPR001128">
    <property type="entry name" value="Cyt_P450"/>
</dbReference>
<evidence type="ECO:0000256" key="11">
    <source>
        <dbReference type="PIRSR" id="PIRSR602403-1"/>
    </source>
</evidence>
<dbReference type="PRINTS" id="PR00385">
    <property type="entry name" value="P450"/>
</dbReference>
<evidence type="ECO:0000256" key="9">
    <source>
        <dbReference type="ARBA" id="ARBA00023004"/>
    </source>
</evidence>
<dbReference type="OrthoDB" id="1470350at2759"/>
<dbReference type="PRINTS" id="PR00465">
    <property type="entry name" value="EP450IV"/>
</dbReference>
<dbReference type="InterPro" id="IPR002403">
    <property type="entry name" value="Cyt_P450_E_grp-IV"/>
</dbReference>
<feature type="non-terminal residue" evidence="12">
    <location>
        <position position="291"/>
    </location>
</feature>
<dbReference type="Gene3D" id="1.10.630.10">
    <property type="entry name" value="Cytochrome P450"/>
    <property type="match status" value="2"/>
</dbReference>
<dbReference type="InterPro" id="IPR050196">
    <property type="entry name" value="Cytochrome_P450_Monoox"/>
</dbReference>
<evidence type="ECO:0000256" key="7">
    <source>
        <dbReference type="ARBA" id="ARBA00022723"/>
    </source>
</evidence>
<name>A0A482VR67_ASBVE</name>
<dbReference type="GO" id="GO:0020037">
    <property type="term" value="F:heme binding"/>
    <property type="evidence" value="ECO:0007669"/>
    <property type="project" value="InterPro"/>
</dbReference>
<protein>
    <submittedName>
        <fullName evidence="12">p450 domain containing protein</fullName>
    </submittedName>
</protein>
<sequence length="291" mass="33212">YLAFKLPGPPALPFLGHVHLIYNNRTLEDLGTKMSELYGPIMKCWVSILPFFFITEPEDLQVILSANKCSTKNIFYTFLHNFIGEGLITNTDTVLGISPDNSVETTPFRKGKVFILYRVARPWLLVDTIFRITNISQSESKQQEVLQDYTKAGQDSVGAALAFSLYFLAVHQDVQNNVLEELNSIFGNTDRLETFEDVIKMKYLEQCIKETMRLCPSVPMFCRRLTEDVPIGKYVFPAGTNLFISPFVTHRLPHIFPDPLKFDPERFSPENISKVHPYAYIPFSAGPRNCI</sequence>
<keyword evidence="8" id="KW-0560">Oxidoreductase</keyword>
<proteinExistence type="inferred from homology"/>
<dbReference type="Pfam" id="PF00067">
    <property type="entry name" value="p450"/>
    <property type="match status" value="2"/>
</dbReference>
<keyword evidence="9 11" id="KW-0408">Iron</keyword>
<organism evidence="12 13">
    <name type="scientific">Asbolus verrucosus</name>
    <name type="common">Desert ironclad beetle</name>
    <dbReference type="NCBI Taxonomy" id="1661398"/>
    <lineage>
        <taxon>Eukaryota</taxon>
        <taxon>Metazoa</taxon>
        <taxon>Ecdysozoa</taxon>
        <taxon>Arthropoda</taxon>
        <taxon>Hexapoda</taxon>
        <taxon>Insecta</taxon>
        <taxon>Pterygota</taxon>
        <taxon>Neoptera</taxon>
        <taxon>Endopterygota</taxon>
        <taxon>Coleoptera</taxon>
        <taxon>Polyphaga</taxon>
        <taxon>Cucujiformia</taxon>
        <taxon>Tenebrionidae</taxon>
        <taxon>Pimeliinae</taxon>
        <taxon>Asbolus</taxon>
    </lineage>
</organism>
<dbReference type="Proteomes" id="UP000292052">
    <property type="component" value="Unassembled WGS sequence"/>
</dbReference>
<evidence type="ECO:0000256" key="10">
    <source>
        <dbReference type="ARBA" id="ARBA00023033"/>
    </source>
</evidence>
<feature type="non-terminal residue" evidence="12">
    <location>
        <position position="1"/>
    </location>
</feature>
<comment type="cofactor">
    <cofactor evidence="1 11">
        <name>heme</name>
        <dbReference type="ChEBI" id="CHEBI:30413"/>
    </cofactor>
</comment>
<evidence type="ECO:0000256" key="4">
    <source>
        <dbReference type="ARBA" id="ARBA00004406"/>
    </source>
</evidence>
<dbReference type="GO" id="GO:0005506">
    <property type="term" value="F:iron ion binding"/>
    <property type="evidence" value="ECO:0007669"/>
    <property type="project" value="InterPro"/>
</dbReference>
<dbReference type="SUPFAM" id="SSF48264">
    <property type="entry name" value="Cytochrome P450"/>
    <property type="match status" value="1"/>
</dbReference>
<keyword evidence="10" id="KW-0503">Monooxygenase</keyword>
<keyword evidence="7 11" id="KW-0479">Metal-binding</keyword>
<keyword evidence="13" id="KW-1185">Reference proteome</keyword>
<evidence type="ECO:0000313" key="13">
    <source>
        <dbReference type="Proteomes" id="UP000292052"/>
    </source>
</evidence>
<evidence type="ECO:0000256" key="1">
    <source>
        <dbReference type="ARBA" id="ARBA00001971"/>
    </source>
</evidence>
<comment type="function">
    <text evidence="2">May be involved in the metabolism of insect hormones and in the breakdown of synthetic insecticides.</text>
</comment>
<keyword evidence="6 11" id="KW-0349">Heme</keyword>
<dbReference type="GO" id="GO:0016705">
    <property type="term" value="F:oxidoreductase activity, acting on paired donors, with incorporation or reduction of molecular oxygen"/>
    <property type="evidence" value="ECO:0007669"/>
    <property type="project" value="InterPro"/>
</dbReference>
<dbReference type="GO" id="GO:0004497">
    <property type="term" value="F:monooxygenase activity"/>
    <property type="evidence" value="ECO:0007669"/>
    <property type="project" value="UniProtKB-KW"/>
</dbReference>
<feature type="binding site" description="axial binding residue" evidence="11">
    <location>
        <position position="290"/>
    </location>
    <ligand>
        <name>heme</name>
        <dbReference type="ChEBI" id="CHEBI:30413"/>
    </ligand>
    <ligandPart>
        <name>Fe</name>
        <dbReference type="ChEBI" id="CHEBI:18248"/>
    </ligandPart>
</feature>
<reference evidence="12 13" key="1">
    <citation type="submission" date="2017-03" db="EMBL/GenBank/DDBJ databases">
        <title>Genome of the blue death feigning beetle - Asbolus verrucosus.</title>
        <authorList>
            <person name="Rider S.D."/>
        </authorList>
    </citation>
    <scope>NUCLEOTIDE SEQUENCE [LARGE SCALE GENOMIC DNA]</scope>
    <source>
        <strain evidence="12">Butters</strain>
        <tissue evidence="12">Head and leg muscle</tissue>
    </source>
</reference>
<comment type="subcellular location">
    <subcellularLocation>
        <location evidence="4">Endoplasmic reticulum membrane</location>
        <topology evidence="4">Peripheral membrane protein</topology>
    </subcellularLocation>
    <subcellularLocation>
        <location evidence="3">Microsome membrane</location>
        <topology evidence="3">Peripheral membrane protein</topology>
    </subcellularLocation>
</comment>
<evidence type="ECO:0000256" key="3">
    <source>
        <dbReference type="ARBA" id="ARBA00004174"/>
    </source>
</evidence>
<dbReference type="EMBL" id="QDEB01070624">
    <property type="protein sequence ID" value="RZC35451.1"/>
    <property type="molecule type" value="Genomic_DNA"/>
</dbReference>
<accession>A0A482VR67</accession>
<evidence type="ECO:0000256" key="2">
    <source>
        <dbReference type="ARBA" id="ARBA00003690"/>
    </source>
</evidence>
<dbReference type="PANTHER" id="PTHR24291:SF177">
    <property type="entry name" value="CYTOCHROME P450 4AA1-RELATED"/>
    <property type="match status" value="1"/>
</dbReference>
<dbReference type="InterPro" id="IPR036396">
    <property type="entry name" value="Cyt_P450_sf"/>
</dbReference>
<evidence type="ECO:0000256" key="5">
    <source>
        <dbReference type="ARBA" id="ARBA00010617"/>
    </source>
</evidence>
<dbReference type="AlphaFoldDB" id="A0A482VR67"/>
<evidence type="ECO:0000256" key="8">
    <source>
        <dbReference type="ARBA" id="ARBA00023002"/>
    </source>
</evidence>
<evidence type="ECO:0000313" key="12">
    <source>
        <dbReference type="EMBL" id="RZC35451.1"/>
    </source>
</evidence>
<dbReference type="GO" id="GO:0005789">
    <property type="term" value="C:endoplasmic reticulum membrane"/>
    <property type="evidence" value="ECO:0007669"/>
    <property type="project" value="UniProtKB-SubCell"/>
</dbReference>
<evidence type="ECO:0000256" key="6">
    <source>
        <dbReference type="ARBA" id="ARBA00022617"/>
    </source>
</evidence>